<evidence type="ECO:0000259" key="2">
    <source>
        <dbReference type="Pfam" id="PF02463"/>
    </source>
</evidence>
<dbReference type="PANTHER" id="PTHR32114">
    <property type="entry name" value="ABC TRANSPORTER ABCH.3"/>
    <property type="match status" value="1"/>
</dbReference>
<evidence type="ECO:0000313" key="3">
    <source>
        <dbReference type="EMBL" id="AHZ60178.1"/>
    </source>
</evidence>
<reference evidence="3 4" key="1">
    <citation type="journal article" date="2014" name="Arch. Virol.">
        <title>Complete genome sequence of a broad-host-range lytic Dickeya spp. bacteriophage ?D5.</title>
        <authorList>
            <person name="Czajkowski R."/>
            <person name="Ozymko Z."/>
            <person name="Zwirowski S."/>
            <person name="Lojkowska E."/>
        </authorList>
    </citation>
    <scope>NUCLEOTIDE SEQUENCE [LARGE SCALE GENOMIC DNA]</scope>
</reference>
<keyword evidence="1" id="KW-0175">Coiled coil</keyword>
<dbReference type="InterPro" id="IPR003395">
    <property type="entry name" value="RecF/RecN/SMC_N"/>
</dbReference>
<dbReference type="Pfam" id="PF02463">
    <property type="entry name" value="SMC_N"/>
    <property type="match status" value="1"/>
</dbReference>
<evidence type="ECO:0000313" key="4">
    <source>
        <dbReference type="Proteomes" id="UP000028741"/>
    </source>
</evidence>
<accession>A0A075E0W4</accession>
<dbReference type="GeneID" id="22113334"/>
<feature type="domain" description="RecF/RecN/SMC N-terminal" evidence="2">
    <location>
        <begin position="45"/>
        <end position="758"/>
    </location>
</feature>
<dbReference type="SUPFAM" id="SSF75712">
    <property type="entry name" value="Rad50 coiled-coil Zn hook"/>
    <property type="match status" value="1"/>
</dbReference>
<dbReference type="Gene3D" id="3.40.50.300">
    <property type="entry name" value="P-loop containing nucleotide triphosphate hydrolases"/>
    <property type="match status" value="2"/>
</dbReference>
<dbReference type="Proteomes" id="UP000028741">
    <property type="component" value="Segment"/>
</dbReference>
<dbReference type="SUPFAM" id="SSF52540">
    <property type="entry name" value="P-loop containing nucleoside triphosphate hydrolases"/>
    <property type="match status" value="1"/>
</dbReference>
<dbReference type="EMBL" id="KJ716335">
    <property type="protein sequence ID" value="AHZ60178.1"/>
    <property type="molecule type" value="Genomic_DNA"/>
</dbReference>
<proteinExistence type="predicted"/>
<evidence type="ECO:0000256" key="1">
    <source>
        <dbReference type="SAM" id="Coils"/>
    </source>
</evidence>
<feature type="coiled-coil region" evidence="1">
    <location>
        <begin position="589"/>
        <end position="630"/>
    </location>
</feature>
<dbReference type="PANTHER" id="PTHR32114:SF2">
    <property type="entry name" value="ABC TRANSPORTER ABCH.3"/>
    <property type="match status" value="1"/>
</dbReference>
<organism evidence="3 4">
    <name type="scientific">Dickeya phage RC-2014</name>
    <dbReference type="NCBI Taxonomy" id="1477406"/>
    <lineage>
        <taxon>Viruses</taxon>
        <taxon>Duplodnaviria</taxon>
        <taxon>Heunggongvirae</taxon>
        <taxon>Uroviricota</taxon>
        <taxon>Caudoviricetes</taxon>
        <taxon>Pantevenvirales</taxon>
        <taxon>Ackermannviridae</taxon>
        <taxon>Aglimvirinae</taxon>
        <taxon>Limestonevirus</taxon>
        <taxon>Limestonevirus RC2014</taxon>
    </lineage>
</organism>
<dbReference type="Gene3D" id="1.10.287.510">
    <property type="entry name" value="Helix hairpin bin"/>
    <property type="match status" value="1"/>
</dbReference>
<dbReference type="InterPro" id="IPR027417">
    <property type="entry name" value="P-loop_NTPase"/>
</dbReference>
<dbReference type="KEGG" id="vg:22113334"/>
<protein>
    <submittedName>
        <fullName evidence="3">RecF/RecN/SMC N terminal domain protein</fullName>
    </submittedName>
</protein>
<gene>
    <name evidence="3" type="ORF">DA66_0054</name>
</gene>
<keyword evidence="4" id="KW-1185">Reference proteome</keyword>
<name>A0A075E0W4_9CAUD</name>
<dbReference type="CDD" id="cd00267">
    <property type="entry name" value="ABC_ATPase"/>
    <property type="match status" value="1"/>
</dbReference>
<dbReference type="RefSeq" id="YP_009102894.1">
    <property type="nucleotide sequence ID" value="NC_025452.1"/>
</dbReference>
<sequence length="778" mass="88505">MTQSTDILSKFGALLQEAEAPVQVDVPFEVRDNITHKLTFHKGRAKNFRSIGNQFMEIDYQRNPATLVTSDDNGAGKSTMLVWLLFFVLYNDTYSKKEKKAGLVNSQSRKECVGEVEFSCRGSEWKVRRGIKPDFVEVYQMVDGKWLQIDNEAAKADMNKYIVNLIGVDQKMFENSLVLGKEKFIPFTEMYTADRRAMVETIWDLGFFSLMNEDVKASIKNANAVLDSISTECALKVVEHTNKKTQLHQIEQSNALIQQQSADILLQQQEALTALDADITAQNEERTRLTAVEFEATQEMKTVESRLHEESMVEIEAVKKDFEVRIQSVKDAAQDKADDYERIEVSTAEHDLQVLRDRAYTVAESKNTLVTERNANLDALNAAIQRRQQGENFRIKFQTEMDGHQSAIKRFHDMGTCPTCTQLVSDDTKARIESEYNPQIQELQAKLDQLDKVTADVTALIDDHKAQDDKLVADIAVIDAELDAMRKQADEIVDNIKQLHRDIQGFHDAATIECNSLNRECQQKILDIRKALNVRFEDITASLQQTRENAVSGIKAVDDKIAELKARRAPLVASIADLERKLAVQPTPTADLENAISSIESELEDLYQRREDADQELQDLQHLLYFLKDDQTKARIIALYLPFLNSKINEYLEALNMFLDIVVDDTFEITMSAAGRKGQSIFSLSTGQRSRLNLAVTLALRDVANLKASVQCNLFVLDEILENMSERGVQESVEMLKHKFGGNNLFVISQREQEFQEYFQHNIRYGLRNGLTEVIKKD</sequence>